<organism evidence="2 3">
    <name type="scientific">Kribbella karoonensis</name>
    <dbReference type="NCBI Taxonomy" id="324851"/>
    <lineage>
        <taxon>Bacteria</taxon>
        <taxon>Bacillati</taxon>
        <taxon>Actinomycetota</taxon>
        <taxon>Actinomycetes</taxon>
        <taxon>Propionibacteriales</taxon>
        <taxon>Kribbellaceae</taxon>
        <taxon>Kribbella</taxon>
    </lineage>
</organism>
<name>A0ABN2EFB2_9ACTN</name>
<reference evidence="2 3" key="1">
    <citation type="journal article" date="2019" name="Int. J. Syst. Evol. Microbiol.">
        <title>The Global Catalogue of Microorganisms (GCM) 10K type strain sequencing project: providing services to taxonomists for standard genome sequencing and annotation.</title>
        <authorList>
            <consortium name="The Broad Institute Genomics Platform"/>
            <consortium name="The Broad Institute Genome Sequencing Center for Infectious Disease"/>
            <person name="Wu L."/>
            <person name="Ma J."/>
        </authorList>
    </citation>
    <scope>NUCLEOTIDE SEQUENCE [LARGE SCALE GENOMIC DNA]</scope>
    <source>
        <strain evidence="2 3">JCM 14304</strain>
    </source>
</reference>
<feature type="transmembrane region" description="Helical" evidence="1">
    <location>
        <begin position="86"/>
        <end position="105"/>
    </location>
</feature>
<feature type="transmembrane region" description="Helical" evidence="1">
    <location>
        <begin position="219"/>
        <end position="236"/>
    </location>
</feature>
<sequence>MMRYLWSIPAAVVAWFVGGFSATYLKGLPEGTTYFVPPRIDLLVLGGLAGGVLAGLLIGRIRIAVPVVLVVAAGLWWATGTSFGELKLLITLLVATALGGFFGALGARSSVVAAFALALPIAWTAMRPAEQLGDWRWLWQLNGALVGAGLALLLYIACWKRGWRSVGAWIPLTGFYLVCFALVEAVRLVAASTGKPMDAVGNESTDAFFQSFEPLLREYWPWMVVGVLLAIPMVTLKLRALPPAPPPPDPYADRSNDAVLSEDLDWIDQVEPRRRLLPKRQQPAS</sequence>
<evidence type="ECO:0000313" key="2">
    <source>
        <dbReference type="EMBL" id="GAA1601260.1"/>
    </source>
</evidence>
<keyword evidence="1" id="KW-0472">Membrane</keyword>
<feature type="transmembrane region" description="Helical" evidence="1">
    <location>
        <begin position="169"/>
        <end position="190"/>
    </location>
</feature>
<protein>
    <submittedName>
        <fullName evidence="2">Uncharacterized protein</fullName>
    </submittedName>
</protein>
<feature type="transmembrane region" description="Helical" evidence="1">
    <location>
        <begin position="63"/>
        <end position="80"/>
    </location>
</feature>
<evidence type="ECO:0000256" key="1">
    <source>
        <dbReference type="SAM" id="Phobius"/>
    </source>
</evidence>
<keyword evidence="1" id="KW-1133">Transmembrane helix</keyword>
<keyword evidence="1" id="KW-0812">Transmembrane</keyword>
<dbReference type="EMBL" id="BAAAND010000008">
    <property type="protein sequence ID" value="GAA1601260.1"/>
    <property type="molecule type" value="Genomic_DNA"/>
</dbReference>
<proteinExistence type="predicted"/>
<dbReference type="Proteomes" id="UP001500190">
    <property type="component" value="Unassembled WGS sequence"/>
</dbReference>
<evidence type="ECO:0000313" key="3">
    <source>
        <dbReference type="Proteomes" id="UP001500190"/>
    </source>
</evidence>
<keyword evidence="3" id="KW-1185">Reference proteome</keyword>
<comment type="caution">
    <text evidence="2">The sequence shown here is derived from an EMBL/GenBank/DDBJ whole genome shotgun (WGS) entry which is preliminary data.</text>
</comment>
<feature type="transmembrane region" description="Helical" evidence="1">
    <location>
        <begin position="110"/>
        <end position="126"/>
    </location>
</feature>
<feature type="transmembrane region" description="Helical" evidence="1">
    <location>
        <begin position="138"/>
        <end position="157"/>
    </location>
</feature>
<gene>
    <name evidence="2" type="ORF">GCM10009742_56640</name>
</gene>
<feature type="transmembrane region" description="Helical" evidence="1">
    <location>
        <begin position="40"/>
        <end position="58"/>
    </location>
</feature>
<accession>A0ABN2EFB2</accession>